<evidence type="ECO:0000313" key="4">
    <source>
        <dbReference type="Proteomes" id="UP000652760"/>
    </source>
</evidence>
<sequence>MTILIVASDEDSWTANAVHESLLADGADAVRLVTEHFPLSLRMVAHCGNTGENAQLFIDGRMVDLASVSAVWHRRWRTAATVTSLAIPDDVRQGIQRESAASLEGVIGALPCFHLDQPAAIARARNRPLQLVLARQLGIDIPRTLTTNSPQDALSFFDDCNGDVIVKMLSSFSVRDESGHDKVVMTNRVTSEHLRKIDTLSTCPMTFQERIQKSMELRITVVGYEIFAASVDSGLEPMAETDFRRGFATLSQHWKPYRLPPEFAGKLLALMDALQMNYGAIDVIVTPDGRYVFLEDNPVGQFGWVEHATGMPIARTIAGLLTGRVPRRVDLPTVSCNLGDFARSTV</sequence>
<reference evidence="4" key="1">
    <citation type="submission" date="2021-01" db="EMBL/GenBank/DDBJ databases">
        <title>Genome public.</title>
        <authorList>
            <person name="Liu C."/>
            <person name="Sun Q."/>
        </authorList>
    </citation>
    <scope>NUCLEOTIDE SEQUENCE [LARGE SCALE GENOMIC DNA]</scope>
    <source>
        <strain evidence="4">YIM B02556</strain>
    </source>
</reference>
<evidence type="ECO:0000313" key="3">
    <source>
        <dbReference type="EMBL" id="MBK1838907.1"/>
    </source>
</evidence>
<dbReference type="PANTHER" id="PTHR21621">
    <property type="entry name" value="RIBOSOMAL PROTEIN S6 MODIFICATION PROTEIN"/>
    <property type="match status" value="1"/>
</dbReference>
<feature type="domain" description="ATP-grasp" evidence="2">
    <location>
        <begin position="131"/>
        <end position="322"/>
    </location>
</feature>
<dbReference type="Gene3D" id="3.30.470.20">
    <property type="entry name" value="ATP-grasp fold, B domain"/>
    <property type="match status" value="1"/>
</dbReference>
<dbReference type="InterPro" id="IPR013651">
    <property type="entry name" value="ATP-grasp_RimK-type"/>
</dbReference>
<keyword evidence="1" id="KW-0067">ATP-binding</keyword>
<dbReference type="Pfam" id="PF21068">
    <property type="entry name" value="ATPgraspMvdD"/>
    <property type="match status" value="1"/>
</dbReference>
<comment type="caution">
    <text evidence="3">The sequence shown here is derived from an EMBL/GenBank/DDBJ whole genome shotgun (WGS) entry which is preliminary data.</text>
</comment>
<keyword evidence="1" id="KW-0547">Nucleotide-binding</keyword>
<evidence type="ECO:0000259" key="2">
    <source>
        <dbReference type="PROSITE" id="PS50975"/>
    </source>
</evidence>
<dbReference type="Proteomes" id="UP000652760">
    <property type="component" value="Unassembled WGS sequence"/>
</dbReference>
<dbReference type="RefSeq" id="WP_200194516.1">
    <property type="nucleotide sequence ID" value="NZ_JAENHM010000046.1"/>
</dbReference>
<evidence type="ECO:0000256" key="1">
    <source>
        <dbReference type="PROSITE-ProRule" id="PRU00409"/>
    </source>
</evidence>
<dbReference type="Pfam" id="PF08443">
    <property type="entry name" value="RimK"/>
    <property type="match status" value="1"/>
</dbReference>
<dbReference type="InterPro" id="IPR048936">
    <property type="entry name" value="MvdD-like_ATPgrasp"/>
</dbReference>
<proteinExistence type="predicted"/>
<dbReference type="PROSITE" id="PS50975">
    <property type="entry name" value="ATP_GRASP"/>
    <property type="match status" value="1"/>
</dbReference>
<accession>A0ABS1F6K0</accession>
<dbReference type="EMBL" id="JAENHM010000046">
    <property type="protein sequence ID" value="MBK1838907.1"/>
    <property type="molecule type" value="Genomic_DNA"/>
</dbReference>
<gene>
    <name evidence="3" type="ORF">JHL17_15920</name>
</gene>
<keyword evidence="4" id="KW-1185">Reference proteome</keyword>
<protein>
    <recommendedName>
        <fullName evidence="2">ATP-grasp domain-containing protein</fullName>
    </recommendedName>
</protein>
<dbReference type="InterPro" id="IPR011761">
    <property type="entry name" value="ATP-grasp"/>
</dbReference>
<dbReference type="SUPFAM" id="SSF56059">
    <property type="entry name" value="Glutathione synthetase ATP-binding domain-like"/>
    <property type="match status" value="1"/>
</dbReference>
<organism evidence="3 4">
    <name type="scientific">Azospirillum endophyticum</name>
    <dbReference type="NCBI Taxonomy" id="2800326"/>
    <lineage>
        <taxon>Bacteria</taxon>
        <taxon>Pseudomonadati</taxon>
        <taxon>Pseudomonadota</taxon>
        <taxon>Alphaproteobacteria</taxon>
        <taxon>Rhodospirillales</taxon>
        <taxon>Azospirillaceae</taxon>
        <taxon>Azospirillum</taxon>
    </lineage>
</organism>
<dbReference type="PANTHER" id="PTHR21621:SF0">
    <property type="entry name" value="BETA-CITRYLGLUTAMATE SYNTHASE B-RELATED"/>
    <property type="match status" value="1"/>
</dbReference>
<name>A0ABS1F6K0_9PROT</name>